<dbReference type="InterPro" id="IPR008979">
    <property type="entry name" value="Galactose-bd-like_sf"/>
</dbReference>
<name>A0ABT9UAQ7_PAEHA</name>
<evidence type="ECO:0000259" key="2">
    <source>
        <dbReference type="Pfam" id="PF02018"/>
    </source>
</evidence>
<dbReference type="InterPro" id="IPR003305">
    <property type="entry name" value="CenC_carb-bd"/>
</dbReference>
<organism evidence="3 4">
    <name type="scientific">Paenibacillus harenae</name>
    <dbReference type="NCBI Taxonomy" id="306543"/>
    <lineage>
        <taxon>Bacteria</taxon>
        <taxon>Bacillati</taxon>
        <taxon>Bacillota</taxon>
        <taxon>Bacilli</taxon>
        <taxon>Bacillales</taxon>
        <taxon>Paenibacillaceae</taxon>
        <taxon>Paenibacillus</taxon>
    </lineage>
</organism>
<evidence type="ECO:0000256" key="1">
    <source>
        <dbReference type="ARBA" id="ARBA00022801"/>
    </source>
</evidence>
<keyword evidence="1" id="KW-0378">Hydrolase</keyword>
<protein>
    <recommendedName>
        <fullName evidence="2">CBM-cenC domain-containing protein</fullName>
    </recommendedName>
</protein>
<dbReference type="Gene3D" id="2.60.120.260">
    <property type="entry name" value="Galactose-binding domain-like"/>
    <property type="match status" value="2"/>
</dbReference>
<evidence type="ECO:0000313" key="4">
    <source>
        <dbReference type="Proteomes" id="UP001229346"/>
    </source>
</evidence>
<feature type="domain" description="CBM-cenC" evidence="2">
    <location>
        <begin position="159"/>
        <end position="273"/>
    </location>
</feature>
<dbReference type="Proteomes" id="UP001229346">
    <property type="component" value="Unassembled WGS sequence"/>
</dbReference>
<sequence length="289" mass="29855">MATPGVTDFYGNPIYNQAPDIGAYEVPIVTNGGFEAGALSPWYKWNDAAISTTNARTGNKSIRVGNGLASVEQVIAVKPNTTYALTGYAMVPAGQEAVIGVKNYGGTEVFTTIASTSYTKGKVMFTTGSTNTAATIYLYHSSGTGNVYGDDFSVAEETATVLNGNFESGALSPWTAWNSAGISTTNARTGTYSARIGSGPASIEQAIAVKPNTTYVLSGYAMAPSGQQVIIGVKNYGGSEVTTAIASTAYSQGTATFTTGVATTQATIYIYHPSGTGNGYADDVTVTEQ</sequence>
<gene>
    <name evidence="3" type="ORF">J2T15_005011</name>
</gene>
<proteinExistence type="predicted"/>
<feature type="domain" description="CBM-cenC" evidence="2">
    <location>
        <begin position="28"/>
        <end position="139"/>
    </location>
</feature>
<dbReference type="SUPFAM" id="SSF49785">
    <property type="entry name" value="Galactose-binding domain-like"/>
    <property type="match status" value="2"/>
</dbReference>
<dbReference type="EMBL" id="JAUSSU010000011">
    <property type="protein sequence ID" value="MDQ0115544.1"/>
    <property type="molecule type" value="Genomic_DNA"/>
</dbReference>
<keyword evidence="4" id="KW-1185">Reference proteome</keyword>
<accession>A0ABT9UAQ7</accession>
<reference evidence="3 4" key="1">
    <citation type="submission" date="2023-07" db="EMBL/GenBank/DDBJ databases">
        <title>Sorghum-associated microbial communities from plants grown in Nebraska, USA.</title>
        <authorList>
            <person name="Schachtman D."/>
        </authorList>
    </citation>
    <scope>NUCLEOTIDE SEQUENCE [LARGE SCALE GENOMIC DNA]</scope>
    <source>
        <strain evidence="3 4">CC482</strain>
    </source>
</reference>
<dbReference type="Pfam" id="PF02018">
    <property type="entry name" value="CBM_4_9"/>
    <property type="match status" value="2"/>
</dbReference>
<evidence type="ECO:0000313" key="3">
    <source>
        <dbReference type="EMBL" id="MDQ0115544.1"/>
    </source>
</evidence>
<comment type="caution">
    <text evidence="3">The sequence shown here is derived from an EMBL/GenBank/DDBJ whole genome shotgun (WGS) entry which is preliminary data.</text>
</comment>